<evidence type="ECO:0000313" key="1">
    <source>
        <dbReference type="EMBL" id="ACD91467.1"/>
    </source>
</evidence>
<accession>B3EIF5</accession>
<dbReference type="SUPFAM" id="SSF55961">
    <property type="entry name" value="Bet v1-like"/>
    <property type="match status" value="1"/>
</dbReference>
<proteinExistence type="predicted"/>
<dbReference type="KEGG" id="cli:Clim_2446"/>
<name>B3EIF5_CHLL2</name>
<dbReference type="InterPro" id="IPR019587">
    <property type="entry name" value="Polyketide_cyclase/dehydratase"/>
</dbReference>
<dbReference type="EMBL" id="CP001097">
    <property type="protein sequence ID" value="ACD91467.1"/>
    <property type="molecule type" value="Genomic_DNA"/>
</dbReference>
<dbReference type="AlphaFoldDB" id="B3EIF5"/>
<dbReference type="Proteomes" id="UP000008841">
    <property type="component" value="Chromosome"/>
</dbReference>
<dbReference type="CDD" id="cd08865">
    <property type="entry name" value="SRPBCC_10"/>
    <property type="match status" value="1"/>
</dbReference>
<sequence length="169" mass="19047">MELLAQQARFTVIKEIIRIPLIMNISHNIVITRPLKDVAAYLSDIANDSVWQEDVLKSAVTSQGPLGKGTSGYEIRSVLGFPMRTEWIVTLYEPEKRLLFASTNSAVPYEGSMEFEPVEGGTRLRYRFSTKAEGIAGLLDPLMEFFFGFRFRANLENLKTILEKSRPGA</sequence>
<dbReference type="InterPro" id="IPR023393">
    <property type="entry name" value="START-like_dom_sf"/>
</dbReference>
<evidence type="ECO:0008006" key="3">
    <source>
        <dbReference type="Google" id="ProtNLM"/>
    </source>
</evidence>
<dbReference type="Pfam" id="PF10604">
    <property type="entry name" value="Polyketide_cyc2"/>
    <property type="match status" value="1"/>
</dbReference>
<dbReference type="Gene3D" id="3.30.530.20">
    <property type="match status" value="1"/>
</dbReference>
<evidence type="ECO:0000313" key="2">
    <source>
        <dbReference type="Proteomes" id="UP000008841"/>
    </source>
</evidence>
<gene>
    <name evidence="1" type="ordered locus">Clim_2446</name>
</gene>
<reference evidence="1 2" key="1">
    <citation type="submission" date="2008-05" db="EMBL/GenBank/DDBJ databases">
        <title>Complete sequence of Chlorobium limicola DSM 245.</title>
        <authorList>
            <consortium name="US DOE Joint Genome Institute"/>
            <person name="Lucas S."/>
            <person name="Copeland A."/>
            <person name="Lapidus A."/>
            <person name="Glavina del Rio T."/>
            <person name="Dalin E."/>
            <person name="Tice H."/>
            <person name="Bruce D."/>
            <person name="Goodwin L."/>
            <person name="Pitluck S."/>
            <person name="Schmutz J."/>
            <person name="Larimer F."/>
            <person name="Land M."/>
            <person name="Hauser L."/>
            <person name="Kyrpides N."/>
            <person name="Ovchinnikova G."/>
            <person name="Zhao F."/>
            <person name="Li T."/>
            <person name="Liu Z."/>
            <person name="Overmann J."/>
            <person name="Bryant D.A."/>
            <person name="Richardson P."/>
        </authorList>
    </citation>
    <scope>NUCLEOTIDE SEQUENCE [LARGE SCALE GENOMIC DNA]</scope>
    <source>
        <strain evidence="2">DSM 245 / NBRC 103803 / 6330</strain>
    </source>
</reference>
<dbReference type="eggNOG" id="COG4276">
    <property type="taxonomic scope" value="Bacteria"/>
</dbReference>
<protein>
    <recommendedName>
        <fullName evidence="3">Cyclase/dehydrase</fullName>
    </recommendedName>
</protein>
<dbReference type="STRING" id="290315.Clim_2446"/>
<organism evidence="1 2">
    <name type="scientific">Chlorobium limicola (strain DSM 245 / NBRC 103803 / 6330)</name>
    <dbReference type="NCBI Taxonomy" id="290315"/>
    <lineage>
        <taxon>Bacteria</taxon>
        <taxon>Pseudomonadati</taxon>
        <taxon>Chlorobiota</taxon>
        <taxon>Chlorobiia</taxon>
        <taxon>Chlorobiales</taxon>
        <taxon>Chlorobiaceae</taxon>
        <taxon>Chlorobium/Pelodictyon group</taxon>
        <taxon>Chlorobium</taxon>
    </lineage>
</organism>
<dbReference type="HOGENOM" id="CLU_132619_2_0_10"/>